<gene>
    <name evidence="2" type="ORF">J1792_07975</name>
</gene>
<feature type="region of interest" description="Disordered" evidence="1">
    <location>
        <begin position="51"/>
        <end position="83"/>
    </location>
</feature>
<evidence type="ECO:0000256" key="1">
    <source>
        <dbReference type="SAM" id="MobiDB-lite"/>
    </source>
</evidence>
<sequence length="204" mass="21961">MSEEVTIGGLEAQLIEVVDLVSQIADQDYDRARRLEEMINGLQEQFDELRSGGGGGAAAFSPQAGGGAGAGTGDGAEGSPQPRPWAVRATAAEWTELADWVDWLQNYYQLKGENQIAVCWPQHGGAIEELAGLHSSWKAAMLADERAEGTGDQSGYWHDRSLWDTLGRVSRAVPNACRNTGHTAARPLPVTDRGMLPQPVPQPR</sequence>
<organism evidence="2 3">
    <name type="scientific">Streptomyces triculaminicus</name>
    <dbReference type="NCBI Taxonomy" id="2816232"/>
    <lineage>
        <taxon>Bacteria</taxon>
        <taxon>Bacillati</taxon>
        <taxon>Actinomycetota</taxon>
        <taxon>Actinomycetes</taxon>
        <taxon>Kitasatosporales</taxon>
        <taxon>Streptomycetaceae</taxon>
        <taxon>Streptomyces</taxon>
    </lineage>
</organism>
<feature type="compositionally biased region" description="Gly residues" evidence="1">
    <location>
        <begin position="64"/>
        <end position="76"/>
    </location>
</feature>
<dbReference type="AlphaFoldDB" id="A0A939JPI1"/>
<reference evidence="2" key="1">
    <citation type="submission" date="2021-03" db="EMBL/GenBank/DDBJ databases">
        <title>Streptomyces strains.</title>
        <authorList>
            <person name="Lund M.B."/>
            <person name="Toerring T."/>
        </authorList>
    </citation>
    <scope>NUCLEOTIDE SEQUENCE</scope>
    <source>
        <strain evidence="2">JCM 4242</strain>
    </source>
</reference>
<evidence type="ECO:0000313" key="3">
    <source>
        <dbReference type="Proteomes" id="UP000664781"/>
    </source>
</evidence>
<name>A0A939JPI1_9ACTN</name>
<dbReference type="RefSeq" id="WP_086567069.1">
    <property type="nucleotide sequence ID" value="NZ_JAFMOF010000001.1"/>
</dbReference>
<protein>
    <recommendedName>
        <fullName evidence="4">DUF4913 domain-containing protein</fullName>
    </recommendedName>
</protein>
<proteinExistence type="predicted"/>
<evidence type="ECO:0008006" key="4">
    <source>
        <dbReference type="Google" id="ProtNLM"/>
    </source>
</evidence>
<feature type="region of interest" description="Disordered" evidence="1">
    <location>
        <begin position="178"/>
        <end position="204"/>
    </location>
</feature>
<dbReference type="EMBL" id="JAFMOF010000001">
    <property type="protein sequence ID" value="MBO0652722.1"/>
    <property type="molecule type" value="Genomic_DNA"/>
</dbReference>
<keyword evidence="3" id="KW-1185">Reference proteome</keyword>
<dbReference type="Proteomes" id="UP000664781">
    <property type="component" value="Unassembled WGS sequence"/>
</dbReference>
<comment type="caution">
    <text evidence="2">The sequence shown here is derived from an EMBL/GenBank/DDBJ whole genome shotgun (WGS) entry which is preliminary data.</text>
</comment>
<accession>A0A939JPI1</accession>
<evidence type="ECO:0000313" key="2">
    <source>
        <dbReference type="EMBL" id="MBO0652722.1"/>
    </source>
</evidence>